<accession>A0A437STA2</accession>
<dbReference type="Gene3D" id="1.10.530.10">
    <property type="match status" value="1"/>
</dbReference>
<dbReference type="Pfam" id="PF20155">
    <property type="entry name" value="TMP_3"/>
    <property type="match status" value="1"/>
</dbReference>
<dbReference type="GO" id="GO:0008234">
    <property type="term" value="F:cysteine-type peptidase activity"/>
    <property type="evidence" value="ECO:0007669"/>
    <property type="project" value="UniProtKB-KW"/>
</dbReference>
<dbReference type="PANTHER" id="PTHR47053:SF5">
    <property type="entry name" value="BIFUNCTIONAL MURAMIDASE_DL-ENDOPEPTIDASE CWLT"/>
    <property type="match status" value="1"/>
</dbReference>
<dbReference type="InterPro" id="IPR051202">
    <property type="entry name" value="Peptidase_C40"/>
</dbReference>
<dbReference type="InterPro" id="IPR013491">
    <property type="entry name" value="Tape_meas_N"/>
</dbReference>
<dbReference type="GO" id="GO:0006508">
    <property type="term" value="P:proteolysis"/>
    <property type="evidence" value="ECO:0007669"/>
    <property type="project" value="UniProtKB-KW"/>
</dbReference>
<protein>
    <recommendedName>
        <fullName evidence="7">NlpC/P60 domain-containing protein</fullName>
    </recommendedName>
</protein>
<proteinExistence type="inferred from homology"/>
<dbReference type="Pfam" id="PF00877">
    <property type="entry name" value="NLPC_P60"/>
    <property type="match status" value="1"/>
</dbReference>
<keyword evidence="4" id="KW-0788">Thiol protease</keyword>
<evidence type="ECO:0000313" key="9">
    <source>
        <dbReference type="Proteomes" id="UP000288291"/>
    </source>
</evidence>
<evidence type="ECO:0000259" key="7">
    <source>
        <dbReference type="PROSITE" id="PS51935"/>
    </source>
</evidence>
<comment type="caution">
    <text evidence="8">The sequence shown here is derived from an EMBL/GenBank/DDBJ whole genome shotgun (WGS) entry which is preliminary data.</text>
</comment>
<dbReference type="InterPro" id="IPR000064">
    <property type="entry name" value="NLP_P60_dom"/>
</dbReference>
<feature type="compositionally biased region" description="Polar residues" evidence="6">
    <location>
        <begin position="1091"/>
        <end position="1100"/>
    </location>
</feature>
<keyword evidence="9" id="KW-1185">Reference proteome</keyword>
<name>A0A437STA2_9LACO</name>
<keyword evidence="5" id="KW-0175">Coiled coil</keyword>
<dbReference type="InterPro" id="IPR023346">
    <property type="entry name" value="Lysozyme-like_dom_sf"/>
</dbReference>
<dbReference type="SUPFAM" id="SSF54001">
    <property type="entry name" value="Cysteine proteinases"/>
    <property type="match status" value="1"/>
</dbReference>
<gene>
    <name evidence="8" type="ORF">EJK17_09005</name>
</gene>
<evidence type="ECO:0000256" key="2">
    <source>
        <dbReference type="ARBA" id="ARBA00022670"/>
    </source>
</evidence>
<dbReference type="EMBL" id="RXIA01000028">
    <property type="protein sequence ID" value="RVU70160.1"/>
    <property type="molecule type" value="Genomic_DNA"/>
</dbReference>
<keyword evidence="3" id="KW-0378">Hydrolase</keyword>
<dbReference type="Pfam" id="PF01464">
    <property type="entry name" value="SLT"/>
    <property type="match status" value="1"/>
</dbReference>
<feature type="domain" description="NlpC/P60" evidence="7">
    <location>
        <begin position="1339"/>
        <end position="1463"/>
    </location>
</feature>
<dbReference type="Proteomes" id="UP000288291">
    <property type="component" value="Unassembled WGS sequence"/>
</dbReference>
<dbReference type="PANTHER" id="PTHR47053">
    <property type="entry name" value="MUREIN DD-ENDOPEPTIDASE MEPH-RELATED"/>
    <property type="match status" value="1"/>
</dbReference>
<evidence type="ECO:0000256" key="1">
    <source>
        <dbReference type="ARBA" id="ARBA00007074"/>
    </source>
</evidence>
<organism evidence="8 9">
    <name type="scientific">Lactobacillus xujianguonis</name>
    <dbReference type="NCBI Taxonomy" id="2495899"/>
    <lineage>
        <taxon>Bacteria</taxon>
        <taxon>Bacillati</taxon>
        <taxon>Bacillota</taxon>
        <taxon>Bacilli</taxon>
        <taxon>Lactobacillales</taxon>
        <taxon>Lactobacillaceae</taxon>
        <taxon>Lactobacillus</taxon>
    </lineage>
</organism>
<feature type="region of interest" description="Disordered" evidence="6">
    <location>
        <begin position="1081"/>
        <end position="1107"/>
    </location>
</feature>
<dbReference type="PROSITE" id="PS51935">
    <property type="entry name" value="NLPC_P60"/>
    <property type="match status" value="1"/>
</dbReference>
<dbReference type="Gene3D" id="3.90.1720.10">
    <property type="entry name" value="endopeptidase domain like (from Nostoc punctiforme)"/>
    <property type="match status" value="1"/>
</dbReference>
<sequence length="1728" mass="186812">MTDTHEGLSLNLKADYKQVNEATAAVNTLYKRFEKVKALGQDWKIPPHLPEEINHVSTVTASYIQRLQSEGKTYQANKAQVEAYRSAVKTLTNQQEKLEQSLNKIAETSGKTSEEYRAQQILVNKNATEINRFKSSINSLNDEMRRSNPTFMDKVRSKLTATNTEAEKTHSLFKSMFAANIATNAVTSGFNIVRNHLGGMIRSAHEYNIQQQTMDATWLTLTGHANKGKAMVEQIDNMAAAAQNDTHMVDTLSQKFYAINKSPEQTAKLTKSILTLQDAFGKTDPEVENFATQFSQMMANQKVSAQDMLSFVNVFPEYRLELLKTEQQQTHNSKLTMKQFNKLMSAGKISSKMAIDTLERMSNKYKNATDNFTKTIPGMIRTVKSQVPRLVSAFDEPFTKMENPLIKQVSDWATSKETEKAFGRLGKTVSTGFNRVMTHTFTVGQKRPKPLTRAKRAQMDRFLAANAYSGQLPKNQLQKVMRELPKSERNSISILNRKLPHSVLEPVMNGNKSSKPGTLAGVGNEHLKKQLSYYQGLVKAEKSYRAGQNKTVTLTDILNKGIDKLNHGLGQLFNYLSKHGKDIKDIGKSLFSITGTIARGVWKDFSAIAINIGKSLGLIGKNADKNGGSLHAIAEMLNNIAKNKSALKKVSDIIVAISAAKLFKQTSTPFIGLAKGSYKAFLRVRGLARGLKGVNDAAKLSKMGDIEKTFFNIGSNARKAAGSVKDFAKNFKSLSNLKKFGKGLFSAKGGAGKLSGLLQSAHSAKGFKNLSTAGKWGTGLAAAGVAVDAGASLIDAVKNRHSATKRSKAIGKSIGSALGGGIGLWFGGPLGAALGAKIGGIVGKWGGSAVNKFTKGWQRKKPPKKFWSLANLGWSAHSMWNGFTSSVGKTINWFKKHWQVVGSFLLHPFATGFGLLYKYNKGFHKWIDGLTGYFRKKFAPLSDWFHDHIAKPIGDISGKVADFFTGGHGSKGGSKRAKAHARGGLMTSTHGALVGEAGPELAYKPYANHVRLLGANGPQFAKVHAGEKILNARDTHKVMTGGLGRGLVLKGYANGNTGLAKTTKNVSRDYKKINKTSTSQLNSLSKKSKQTWSGITSHTTKQAEKTRKAAISKYTSMRKGVHKQMDAMHDGVISLAGTTAKGFGKELDHMTKYAHSAMSDTIGQINGGIRGIDKVLGQFGGNTSVIKPVKFAKGTDANGRLTQSTYAMVNDATTGPRQEALISDKNEVFMPQGRNVRMVIPKGWGVLNGTQAQQAGLTHFAKGSGIGHNQLKKIAERAGNNPAKSFAEMYSKFIKPAGADLKEGAESLAKNASTHYGNPWSGAMWSVINNAINDGGGATGKASGLLKAVEKNGEGHRYVWGAEGPNTFDCSGLVKYTLEHDFGIDYPHFSGSQYSRTQHISKSEARMGDLVFWGAGGSEHVGVYAGGNKYFSAQSPAQGIHMNTLASVRNEGAPMFGRVKGLKAPKAAAKKAKRPDSRLTALAKRELGPSALKWIKDNLGDTAGGSFGNPAGDGVQRWKPLVKKALGVLNLSTSPSMVSRVLAQIATESSGNPKAMGGTDGLSDGHAEGLMQVKPPTFNAYKLKGHGNIWNGYDNMLAGLNYAKHRYGQSLYYLGQGHGYAKGGKPKAHTPFIAGEQGPELITADGPVKVDTHEQTKRKFAELGDLIKPPKVHKGGSGKPQLPPINININGPISSEKDANKVAQIVKRELATVLENIGDEFGGDPTVY</sequence>
<dbReference type="NCBIfam" id="TIGR02675">
    <property type="entry name" value="tape_meas_nterm"/>
    <property type="match status" value="1"/>
</dbReference>
<evidence type="ECO:0000256" key="3">
    <source>
        <dbReference type="ARBA" id="ARBA00022801"/>
    </source>
</evidence>
<dbReference type="CDD" id="cd13402">
    <property type="entry name" value="LT_TF-like"/>
    <property type="match status" value="1"/>
</dbReference>
<evidence type="ECO:0000256" key="6">
    <source>
        <dbReference type="SAM" id="MobiDB-lite"/>
    </source>
</evidence>
<comment type="similarity">
    <text evidence="1">Belongs to the peptidase C40 family.</text>
</comment>
<dbReference type="InterPro" id="IPR008258">
    <property type="entry name" value="Transglycosylase_SLT_dom_1"/>
</dbReference>
<evidence type="ECO:0000256" key="5">
    <source>
        <dbReference type="SAM" id="Coils"/>
    </source>
</evidence>
<feature type="coiled-coil region" evidence="5">
    <location>
        <begin position="81"/>
        <end position="111"/>
    </location>
</feature>
<dbReference type="SUPFAM" id="SSF53955">
    <property type="entry name" value="Lysozyme-like"/>
    <property type="match status" value="1"/>
</dbReference>
<evidence type="ECO:0000313" key="8">
    <source>
        <dbReference type="EMBL" id="RVU70160.1"/>
    </source>
</evidence>
<evidence type="ECO:0000256" key="4">
    <source>
        <dbReference type="ARBA" id="ARBA00022807"/>
    </source>
</evidence>
<keyword evidence="2" id="KW-0645">Protease</keyword>
<reference evidence="8 9" key="1">
    <citation type="submission" date="2018-12" db="EMBL/GenBank/DDBJ databases">
        <authorList>
            <person name="Meng J."/>
        </authorList>
    </citation>
    <scope>NUCLEOTIDE SEQUENCE [LARGE SCALE GENOMIC DNA]</scope>
    <source>
        <strain evidence="8 9">HT111-2</strain>
    </source>
</reference>
<dbReference type="InterPro" id="IPR038765">
    <property type="entry name" value="Papain-like_cys_pep_sf"/>
</dbReference>